<feature type="compositionally biased region" description="Basic and acidic residues" evidence="4">
    <location>
        <begin position="10"/>
        <end position="21"/>
    </location>
</feature>
<dbReference type="InterPro" id="IPR008201">
    <property type="entry name" value="HepT-like"/>
</dbReference>
<dbReference type="KEGG" id="halt:IM660_02005"/>
<gene>
    <name evidence="5" type="ORF">IM660_02005</name>
</gene>
<keyword evidence="2" id="KW-0540">Nuclease</keyword>
<keyword evidence="3" id="KW-0378">Hydrolase</keyword>
<accession>A0A7M1SU45</accession>
<dbReference type="RefSeq" id="WP_193497777.1">
    <property type="nucleotide sequence ID" value="NZ_CP063169.1"/>
</dbReference>
<evidence type="ECO:0000313" key="5">
    <source>
        <dbReference type="EMBL" id="QOR71109.1"/>
    </source>
</evidence>
<evidence type="ECO:0000256" key="1">
    <source>
        <dbReference type="ARBA" id="ARBA00022649"/>
    </source>
</evidence>
<evidence type="ECO:0000256" key="3">
    <source>
        <dbReference type="ARBA" id="ARBA00022801"/>
    </source>
</evidence>
<dbReference type="Pfam" id="PF01934">
    <property type="entry name" value="HepT-like"/>
    <property type="match status" value="1"/>
</dbReference>
<sequence length="77" mass="8447">MTSTSSPRRSPCDGRSDLAESHPELELCRAKDARNLVAHGYDVVDSEIVWSILVRNIPQVAARIEELLGCRGWAPSG</sequence>
<keyword evidence="6" id="KW-1185">Reference proteome</keyword>
<dbReference type="GO" id="GO:0110001">
    <property type="term" value="C:toxin-antitoxin complex"/>
    <property type="evidence" value="ECO:0007669"/>
    <property type="project" value="InterPro"/>
</dbReference>
<dbReference type="GO" id="GO:0016787">
    <property type="term" value="F:hydrolase activity"/>
    <property type="evidence" value="ECO:0007669"/>
    <property type="project" value="UniProtKB-KW"/>
</dbReference>
<evidence type="ECO:0000256" key="4">
    <source>
        <dbReference type="SAM" id="MobiDB-lite"/>
    </source>
</evidence>
<reference evidence="5 6" key="1">
    <citation type="submission" date="2020-10" db="EMBL/GenBank/DDBJ databases">
        <title>Haloactinobacterium sp. RN3S43, a bacterium isolated from saline soil.</title>
        <authorList>
            <person name="Sun J.-Q."/>
        </authorList>
    </citation>
    <scope>NUCLEOTIDE SEQUENCE [LARGE SCALE GENOMIC DNA]</scope>
    <source>
        <strain evidence="5 6">RN3S43</strain>
    </source>
</reference>
<organism evidence="5 6">
    <name type="scientific">Ruania alkalisoli</name>
    <dbReference type="NCBI Taxonomy" id="2779775"/>
    <lineage>
        <taxon>Bacteria</taxon>
        <taxon>Bacillati</taxon>
        <taxon>Actinomycetota</taxon>
        <taxon>Actinomycetes</taxon>
        <taxon>Micrococcales</taxon>
        <taxon>Ruaniaceae</taxon>
        <taxon>Ruania</taxon>
    </lineage>
</organism>
<proteinExistence type="predicted"/>
<dbReference type="Proteomes" id="UP000593758">
    <property type="component" value="Chromosome"/>
</dbReference>
<evidence type="ECO:0000256" key="2">
    <source>
        <dbReference type="ARBA" id="ARBA00022722"/>
    </source>
</evidence>
<dbReference type="AlphaFoldDB" id="A0A7M1SU45"/>
<dbReference type="GO" id="GO:0004540">
    <property type="term" value="F:RNA nuclease activity"/>
    <property type="evidence" value="ECO:0007669"/>
    <property type="project" value="InterPro"/>
</dbReference>
<evidence type="ECO:0000313" key="6">
    <source>
        <dbReference type="Proteomes" id="UP000593758"/>
    </source>
</evidence>
<name>A0A7M1SU45_9MICO</name>
<dbReference type="EMBL" id="CP063169">
    <property type="protein sequence ID" value="QOR71109.1"/>
    <property type="molecule type" value="Genomic_DNA"/>
</dbReference>
<feature type="region of interest" description="Disordered" evidence="4">
    <location>
        <begin position="1"/>
        <end position="21"/>
    </location>
</feature>
<protein>
    <submittedName>
        <fullName evidence="5">DUF86 domain-containing protein</fullName>
    </submittedName>
</protein>
<keyword evidence="1" id="KW-1277">Toxin-antitoxin system</keyword>